<dbReference type="Gene3D" id="2.20.25.10">
    <property type="match status" value="1"/>
</dbReference>
<comment type="caution">
    <text evidence="1">The sequence shown here is derived from an EMBL/GenBank/DDBJ whole genome shotgun (WGS) entry which is preliminary data.</text>
</comment>
<protein>
    <submittedName>
        <fullName evidence="1">OsmC family protein</fullName>
    </submittedName>
</protein>
<proteinExistence type="predicted"/>
<evidence type="ECO:0000313" key="2">
    <source>
        <dbReference type="Proteomes" id="UP000654401"/>
    </source>
</evidence>
<dbReference type="Pfam" id="PF02566">
    <property type="entry name" value="OsmC"/>
    <property type="match status" value="1"/>
</dbReference>
<accession>A0A8J6PAI7</accession>
<dbReference type="InterPro" id="IPR036102">
    <property type="entry name" value="OsmC/Ohrsf"/>
</dbReference>
<dbReference type="PANTHER" id="PTHR34352">
    <property type="entry name" value="PROTEIN YHFA"/>
    <property type="match status" value="1"/>
</dbReference>
<dbReference type="NCBIfam" id="NF008009">
    <property type="entry name" value="PRK10738.1"/>
    <property type="match status" value="1"/>
</dbReference>
<gene>
    <name evidence="1" type="ORF">H8D24_05070</name>
</gene>
<evidence type="ECO:0000313" key="1">
    <source>
        <dbReference type="EMBL" id="MBC8519757.1"/>
    </source>
</evidence>
<dbReference type="AlphaFoldDB" id="A0A8J6PAI7"/>
<dbReference type="InterPro" id="IPR015946">
    <property type="entry name" value="KH_dom-like_a/b"/>
</dbReference>
<reference evidence="1 2" key="1">
    <citation type="submission" date="2020-08" db="EMBL/GenBank/DDBJ databases">
        <title>Bridging the membrane lipid divide: bacteria of the FCB group superphylum have the potential to synthesize archaeal ether lipids.</title>
        <authorList>
            <person name="Villanueva L."/>
            <person name="Von Meijenfeldt F.A.B."/>
            <person name="Westbye A.B."/>
            <person name="Yadav S."/>
            <person name="Hopmans E.C."/>
            <person name="Dutilh B.E."/>
            <person name="Sinninghe Damste J.S."/>
        </authorList>
    </citation>
    <scope>NUCLEOTIDE SEQUENCE [LARGE SCALE GENOMIC DNA]</scope>
    <source>
        <strain evidence="1">NIOZ-UU100</strain>
    </source>
</reference>
<sequence>MRSSVKWTGGMQFVGETGSGHSVVIDGAPEVGGRNTGMRPMEMVLLAAGGCTAMDVVFILNRARQPLEKCWIEIEGERVEDIPKVFEKMHLHYVIVGDGLDESKVQRAVDMSAEKYCSVSHMLRSSVEITHDFEIRSSAEADDS</sequence>
<dbReference type="Gene3D" id="3.30.300.20">
    <property type="match status" value="1"/>
</dbReference>
<dbReference type="InterPro" id="IPR003718">
    <property type="entry name" value="OsmC/Ohr_fam"/>
</dbReference>
<dbReference type="PANTHER" id="PTHR34352:SF1">
    <property type="entry name" value="PROTEIN YHFA"/>
    <property type="match status" value="1"/>
</dbReference>
<dbReference type="Proteomes" id="UP000654401">
    <property type="component" value="Unassembled WGS sequence"/>
</dbReference>
<name>A0A8J6PAI7_9GAMM</name>
<organism evidence="1 2">
    <name type="scientific">Candidatus Thiopontia autotrophica</name>
    <dbReference type="NCBI Taxonomy" id="2841688"/>
    <lineage>
        <taxon>Bacteria</taxon>
        <taxon>Pseudomonadati</taxon>
        <taxon>Pseudomonadota</taxon>
        <taxon>Gammaproteobacteria</taxon>
        <taxon>Candidatus Thiopontia</taxon>
    </lineage>
</organism>
<dbReference type="SUPFAM" id="SSF82784">
    <property type="entry name" value="OsmC-like"/>
    <property type="match status" value="1"/>
</dbReference>
<dbReference type="EMBL" id="JACNFK010000027">
    <property type="protein sequence ID" value="MBC8519757.1"/>
    <property type="molecule type" value="Genomic_DNA"/>
</dbReference>